<dbReference type="AlphaFoldDB" id="A0A7G5BXI9"/>
<accession>A0A7G5BXI9</accession>
<dbReference type="PANTHER" id="PTHR41786:SF1">
    <property type="entry name" value="6-HYDROXYMETHYLPTERIN DIPHOSPHOKINASE MPTE-LIKE DOMAIN-CONTAINING PROTEIN"/>
    <property type="match status" value="1"/>
</dbReference>
<reference evidence="4 5" key="1">
    <citation type="submission" date="2019-07" db="EMBL/GenBank/DDBJ databases">
        <authorList>
            <person name="Kim J.K."/>
            <person name="Cheong H.-M."/>
            <person name="Choi Y."/>
            <person name="Hwang K.J."/>
            <person name="Lee S."/>
            <person name="Choi C."/>
        </authorList>
    </citation>
    <scope>NUCLEOTIDE SEQUENCE [LARGE SCALE GENOMIC DNA]</scope>
    <source>
        <strain evidence="4 5">KS 22</strain>
    </source>
</reference>
<keyword evidence="4" id="KW-0808">Transferase</keyword>
<dbReference type="EMBL" id="CP041969">
    <property type="protein sequence ID" value="QMV41673.1"/>
    <property type="molecule type" value="Genomic_DNA"/>
</dbReference>
<organism evidence="4 5">
    <name type="scientific">Cohnella cholangitidis</name>
    <dbReference type="NCBI Taxonomy" id="2598458"/>
    <lineage>
        <taxon>Bacteria</taxon>
        <taxon>Bacillati</taxon>
        <taxon>Bacillota</taxon>
        <taxon>Bacilli</taxon>
        <taxon>Bacillales</taxon>
        <taxon>Paenibacillaceae</taxon>
        <taxon>Cohnella</taxon>
    </lineage>
</organism>
<dbReference type="Pfam" id="PF01973">
    <property type="entry name" value="MptE-like"/>
    <property type="match status" value="1"/>
</dbReference>
<dbReference type="PANTHER" id="PTHR41786">
    <property type="entry name" value="MOTILITY ACCESSORY FACTOR MAF"/>
    <property type="match status" value="1"/>
</dbReference>
<keyword evidence="5" id="KW-1185">Reference proteome</keyword>
<evidence type="ECO:0000313" key="5">
    <source>
        <dbReference type="Proteomes" id="UP000515679"/>
    </source>
</evidence>
<dbReference type="InterPro" id="IPR045376">
    <property type="entry name" value="Maf_N"/>
</dbReference>
<dbReference type="KEGG" id="cchl:FPL14_11125"/>
<evidence type="ECO:0000313" key="4">
    <source>
        <dbReference type="EMBL" id="QMV41673.1"/>
    </source>
</evidence>
<dbReference type="GO" id="GO:0016740">
    <property type="term" value="F:transferase activity"/>
    <property type="evidence" value="ECO:0007669"/>
    <property type="project" value="UniProtKB-KW"/>
</dbReference>
<proteinExistence type="predicted"/>
<evidence type="ECO:0000259" key="2">
    <source>
        <dbReference type="Pfam" id="PF01973"/>
    </source>
</evidence>
<sequence length="613" mass="69435">MKKYAADNLMFLREQYPEIYKLVRNRTYNNGRFSVDPAKNGQPNLHVQVENGAGYHIYSKYDPELEANRWVESVDDSAPRSNDILMAGFGMGYHAAAFMNRFPDSRLYIYEPDIDVFLAAIETVDLRPILGNRQIAMFALGDEEAILVELLIGMYKTLKGQFGFFVLPYCKKLVPNLPGLLADLIPKLALSYGTDMRTISHYKAEWLENLILNMERNLRTPSFFPLKDSCKGLPAIIVGSGPSLGLEAEKLREVRKHAFIIAAGSSVQGLLHHGIEPHLIVSMDGGEPNQRVFANLEVGHIPFIYIPSIKYSAIRDDRSPYLMHGFFDMDVISHYFMDLTREDGVLASTSSVTGTCIQVAALLGFSDISFIGQDFSYPGDRMYADGIGHQVNRWETKEVESASLTVTNISGGQNRTNHSMLNLKRDVEAVVEAFPSISFYNASPVGAVIEHTSNKSLERLREEYQHLTFQEGWFKDKVVHSLSAYPEGRIIKVTEKIKQTQLELLHLKKQLKALDEHIKRNPSDVQAWLQQFEPLWTEVIEHPIYAKIFSFLLTAERTHTERYWGDMFNEANLERKKAKLMACISPLVEGLQKLVPLMDTCITDLSEKLNGRG</sequence>
<evidence type="ECO:0000259" key="3">
    <source>
        <dbReference type="Pfam" id="PF20157"/>
    </source>
</evidence>
<name>A0A7G5BXI9_9BACL</name>
<protein>
    <submittedName>
        <fullName evidence="4">Motility associated factor glycosyltransferase family protein</fullName>
    </submittedName>
</protein>
<keyword evidence="1" id="KW-0175">Coiled coil</keyword>
<feature type="domain" description="Glycosyltransferase Maf N-terminal" evidence="3">
    <location>
        <begin position="82"/>
        <end position="132"/>
    </location>
</feature>
<dbReference type="InterPro" id="IPR002826">
    <property type="entry name" value="MptE-like"/>
</dbReference>
<dbReference type="Pfam" id="PF20157">
    <property type="entry name" value="Maf_flag10_N"/>
    <property type="match status" value="1"/>
</dbReference>
<gene>
    <name evidence="4" type="ORF">FPL14_11125</name>
</gene>
<feature type="coiled-coil region" evidence="1">
    <location>
        <begin position="490"/>
        <end position="517"/>
    </location>
</feature>
<feature type="domain" description="6-hydroxymethylpterin diphosphokinase MptE-like" evidence="2">
    <location>
        <begin position="209"/>
        <end position="379"/>
    </location>
</feature>
<dbReference type="Proteomes" id="UP000515679">
    <property type="component" value="Chromosome"/>
</dbReference>
<evidence type="ECO:0000256" key="1">
    <source>
        <dbReference type="SAM" id="Coils"/>
    </source>
</evidence>